<dbReference type="EMBL" id="CAADFH010000120">
    <property type="protein sequence ID" value="VFK00602.1"/>
    <property type="molecule type" value="Genomic_DNA"/>
</dbReference>
<accession>A0A450V710</accession>
<name>A0A450V710_9GAMM</name>
<proteinExistence type="predicted"/>
<protein>
    <submittedName>
        <fullName evidence="1">Uncharacterized protein</fullName>
    </submittedName>
</protein>
<reference evidence="1" key="1">
    <citation type="submission" date="2019-02" db="EMBL/GenBank/DDBJ databases">
        <authorList>
            <person name="Gruber-Vodicka R. H."/>
            <person name="Seah K. B. B."/>
        </authorList>
    </citation>
    <scope>NUCLEOTIDE SEQUENCE</scope>
    <source>
        <strain evidence="1">BECK_M6</strain>
    </source>
</reference>
<sequence length="46" mass="5206">MNYVITGGNFTSHLLYELEGHFGIKILTEDVKRLKHTPVCSIAYPV</sequence>
<dbReference type="AlphaFoldDB" id="A0A450V710"/>
<gene>
    <name evidence="1" type="ORF">BECKLFY1418A_GA0070994_11206</name>
</gene>
<evidence type="ECO:0000313" key="1">
    <source>
        <dbReference type="EMBL" id="VFK00602.1"/>
    </source>
</evidence>
<organism evidence="1">
    <name type="scientific">Candidatus Kentrum sp. LFY</name>
    <dbReference type="NCBI Taxonomy" id="2126342"/>
    <lineage>
        <taxon>Bacteria</taxon>
        <taxon>Pseudomonadati</taxon>
        <taxon>Pseudomonadota</taxon>
        <taxon>Gammaproteobacteria</taxon>
        <taxon>Candidatus Kentrum</taxon>
    </lineage>
</organism>